<proteinExistence type="predicted"/>
<dbReference type="Proteomes" id="UP000276133">
    <property type="component" value="Unassembled WGS sequence"/>
</dbReference>
<gene>
    <name evidence="1" type="ORF">BpHYR1_014105</name>
</gene>
<evidence type="ECO:0000313" key="1">
    <source>
        <dbReference type="EMBL" id="RMZ95637.1"/>
    </source>
</evidence>
<keyword evidence="2" id="KW-1185">Reference proteome</keyword>
<dbReference type="AlphaFoldDB" id="A0A3M7PA92"/>
<protein>
    <submittedName>
        <fullName evidence="1">Uncharacterized protein</fullName>
    </submittedName>
</protein>
<dbReference type="EMBL" id="REGN01012357">
    <property type="protein sequence ID" value="RMZ95637.1"/>
    <property type="molecule type" value="Genomic_DNA"/>
</dbReference>
<organism evidence="1 2">
    <name type="scientific">Brachionus plicatilis</name>
    <name type="common">Marine rotifer</name>
    <name type="synonym">Brachionus muelleri</name>
    <dbReference type="NCBI Taxonomy" id="10195"/>
    <lineage>
        <taxon>Eukaryota</taxon>
        <taxon>Metazoa</taxon>
        <taxon>Spiralia</taxon>
        <taxon>Gnathifera</taxon>
        <taxon>Rotifera</taxon>
        <taxon>Eurotatoria</taxon>
        <taxon>Monogononta</taxon>
        <taxon>Pseudotrocha</taxon>
        <taxon>Ploima</taxon>
        <taxon>Brachionidae</taxon>
        <taxon>Brachionus</taxon>
    </lineage>
</organism>
<name>A0A3M7PA92_BRAPC</name>
<evidence type="ECO:0000313" key="2">
    <source>
        <dbReference type="Proteomes" id="UP000276133"/>
    </source>
</evidence>
<sequence>MRKIITIFGPFEPFDIFVSGREKCFVFFFYLSKFTPYGRQSQKKVTPIASCLENQICFKFINIEKST</sequence>
<reference evidence="1 2" key="1">
    <citation type="journal article" date="2018" name="Sci. Rep.">
        <title>Genomic signatures of local adaptation to the degree of environmental predictability in rotifers.</title>
        <authorList>
            <person name="Franch-Gras L."/>
            <person name="Hahn C."/>
            <person name="Garcia-Roger E.M."/>
            <person name="Carmona M.J."/>
            <person name="Serra M."/>
            <person name="Gomez A."/>
        </authorList>
    </citation>
    <scope>NUCLEOTIDE SEQUENCE [LARGE SCALE GENOMIC DNA]</scope>
    <source>
        <strain evidence="1">HYR1</strain>
    </source>
</reference>
<accession>A0A3M7PA92</accession>
<comment type="caution">
    <text evidence="1">The sequence shown here is derived from an EMBL/GenBank/DDBJ whole genome shotgun (WGS) entry which is preliminary data.</text>
</comment>